<feature type="compositionally biased region" description="Basic and acidic residues" evidence="1">
    <location>
        <begin position="32"/>
        <end position="46"/>
    </location>
</feature>
<evidence type="ECO:0000256" key="1">
    <source>
        <dbReference type="SAM" id="MobiDB-lite"/>
    </source>
</evidence>
<proteinExistence type="predicted"/>
<name>A0A9J7BKI7_9BACT</name>
<sequence length="121" mass="13124">MPDRKNEPQKSQPREHEVETQSAQSAVRHVGKTLESDPEYNDRPSRELAPQIGLRDPHGNDITASPNMHAGSDPLVGTELSDTGSGLRVEPLITRLPGDTSSDPHTDVGPDNATNVQQRGE</sequence>
<dbReference type="AlphaFoldDB" id="A0A9J7BKI7"/>
<dbReference type="Proteomes" id="UP001059380">
    <property type="component" value="Chromosome"/>
</dbReference>
<feature type="compositionally biased region" description="Basic and acidic residues" evidence="1">
    <location>
        <begin position="1"/>
        <end position="19"/>
    </location>
</feature>
<evidence type="ECO:0000313" key="2">
    <source>
        <dbReference type="EMBL" id="UWZ83344.1"/>
    </source>
</evidence>
<feature type="compositionally biased region" description="Polar residues" evidence="1">
    <location>
        <begin position="112"/>
        <end position="121"/>
    </location>
</feature>
<protein>
    <submittedName>
        <fullName evidence="2">Uncharacterized protein</fullName>
    </submittedName>
</protein>
<evidence type="ECO:0000313" key="3">
    <source>
        <dbReference type="Proteomes" id="UP001059380"/>
    </source>
</evidence>
<keyword evidence="3" id="KW-1185">Reference proteome</keyword>
<dbReference type="KEGG" id="orp:MOP44_22590"/>
<accession>A0A9J7BKI7</accession>
<feature type="region of interest" description="Disordered" evidence="1">
    <location>
        <begin position="1"/>
        <end position="121"/>
    </location>
</feature>
<organism evidence="2 3">
    <name type="scientific">Occallatibacter riparius</name>
    <dbReference type="NCBI Taxonomy" id="1002689"/>
    <lineage>
        <taxon>Bacteria</taxon>
        <taxon>Pseudomonadati</taxon>
        <taxon>Acidobacteriota</taxon>
        <taxon>Terriglobia</taxon>
        <taxon>Terriglobales</taxon>
        <taxon>Acidobacteriaceae</taxon>
        <taxon>Occallatibacter</taxon>
    </lineage>
</organism>
<reference evidence="2" key="1">
    <citation type="submission" date="2021-04" db="EMBL/GenBank/DDBJ databases">
        <title>Phylogenetic analysis of Acidobacteriaceae.</title>
        <authorList>
            <person name="Qiu L."/>
            <person name="Zhang Q."/>
        </authorList>
    </citation>
    <scope>NUCLEOTIDE SEQUENCE</scope>
    <source>
        <strain evidence="2">DSM 25168</strain>
    </source>
</reference>
<dbReference type="RefSeq" id="WP_260792678.1">
    <property type="nucleotide sequence ID" value="NZ_CP093313.1"/>
</dbReference>
<gene>
    <name evidence="2" type="ORF">MOP44_22590</name>
</gene>
<dbReference type="EMBL" id="CP093313">
    <property type="protein sequence ID" value="UWZ83344.1"/>
    <property type="molecule type" value="Genomic_DNA"/>
</dbReference>